<dbReference type="EMBL" id="CM012438">
    <property type="protein sequence ID" value="RVE75462.1"/>
    <property type="molecule type" value="Genomic_DNA"/>
</dbReference>
<evidence type="ECO:0000256" key="4">
    <source>
        <dbReference type="ARBA" id="ARBA00022840"/>
    </source>
</evidence>
<evidence type="ECO:0000256" key="8">
    <source>
        <dbReference type="SAM" id="Phobius"/>
    </source>
</evidence>
<proteinExistence type="predicted"/>
<reference evidence="11 12" key="2">
    <citation type="submission" date="2019-01" db="EMBL/GenBank/DDBJ databases">
        <title>A chromosome length genome reference of the Java medaka (oryzias javanicus).</title>
        <authorList>
            <person name="Herpin A."/>
            <person name="Takehana Y."/>
            <person name="Naruse K."/>
            <person name="Ansai S."/>
            <person name="Kawaguchi M."/>
        </authorList>
    </citation>
    <scope>NUCLEOTIDE SEQUENCE [LARGE SCALE GENOMIC DNA]</scope>
    <source>
        <strain evidence="11">RS831</strain>
        <tissue evidence="11">Whole body</tissue>
    </source>
</reference>
<dbReference type="PANTHER" id="PTHR24092">
    <property type="entry name" value="PROBABLE PHOSPHOLIPID-TRANSPORTING ATPASE"/>
    <property type="match status" value="1"/>
</dbReference>
<dbReference type="SUPFAM" id="SSF81665">
    <property type="entry name" value="Calcium ATPase, transmembrane domain M"/>
    <property type="match status" value="1"/>
</dbReference>
<dbReference type="AlphaFoldDB" id="A0A437DL38"/>
<keyword evidence="6 8" id="KW-1133">Transmembrane helix</keyword>
<organism evidence="11 12">
    <name type="scientific">Oryzias javanicus</name>
    <name type="common">Javanese ricefish</name>
    <name type="synonym">Aplocheilus javanicus</name>
    <dbReference type="NCBI Taxonomy" id="123683"/>
    <lineage>
        <taxon>Eukaryota</taxon>
        <taxon>Metazoa</taxon>
        <taxon>Chordata</taxon>
        <taxon>Craniata</taxon>
        <taxon>Vertebrata</taxon>
        <taxon>Euteleostomi</taxon>
        <taxon>Actinopterygii</taxon>
        <taxon>Neopterygii</taxon>
        <taxon>Teleostei</taxon>
        <taxon>Neoteleostei</taxon>
        <taxon>Acanthomorphata</taxon>
        <taxon>Ovalentaria</taxon>
        <taxon>Atherinomorphae</taxon>
        <taxon>Beloniformes</taxon>
        <taxon>Adrianichthyidae</taxon>
        <taxon>Oryziinae</taxon>
        <taxon>Oryzias</taxon>
    </lineage>
</organism>
<feature type="domain" description="P-type ATPase A" evidence="9">
    <location>
        <begin position="135"/>
        <end position="219"/>
    </location>
</feature>
<accession>A0A437DL38</accession>
<evidence type="ECO:0000313" key="11">
    <source>
        <dbReference type="EMBL" id="RVE75462.1"/>
    </source>
</evidence>
<dbReference type="Gene3D" id="2.70.150.10">
    <property type="entry name" value="Calcium-transporting ATPase, cytoplasmic transduction domain A"/>
    <property type="match status" value="1"/>
</dbReference>
<keyword evidence="2 8" id="KW-0812">Transmembrane</keyword>
<evidence type="ECO:0000256" key="2">
    <source>
        <dbReference type="ARBA" id="ARBA00022692"/>
    </source>
</evidence>
<dbReference type="FunFam" id="2.70.150.10:FF:000009">
    <property type="entry name" value="Phospholipid-transporting ATPase"/>
    <property type="match status" value="1"/>
</dbReference>
<evidence type="ECO:0000256" key="6">
    <source>
        <dbReference type="ARBA" id="ARBA00022989"/>
    </source>
</evidence>
<dbReference type="GO" id="GO:0005783">
    <property type="term" value="C:endoplasmic reticulum"/>
    <property type="evidence" value="ECO:0007669"/>
    <property type="project" value="TreeGrafter"/>
</dbReference>
<dbReference type="PROSITE" id="PS00154">
    <property type="entry name" value="ATPASE_E1_E2"/>
    <property type="match status" value="1"/>
</dbReference>
<evidence type="ECO:0000256" key="3">
    <source>
        <dbReference type="ARBA" id="ARBA00022741"/>
    </source>
</evidence>
<dbReference type="Proteomes" id="UP000283210">
    <property type="component" value="Chromosome 2"/>
</dbReference>
<keyword evidence="5" id="KW-1278">Translocase</keyword>
<keyword evidence="12" id="KW-1185">Reference proteome</keyword>
<keyword evidence="3" id="KW-0547">Nucleotide-binding</keyword>
<dbReference type="InterPro" id="IPR018303">
    <property type="entry name" value="ATPase_P-typ_P_site"/>
</dbReference>
<dbReference type="SUPFAM" id="SSF81653">
    <property type="entry name" value="Calcium ATPase, transduction domain A"/>
    <property type="match status" value="1"/>
</dbReference>
<dbReference type="InterPro" id="IPR023299">
    <property type="entry name" value="ATPase_P-typ_cyto_dom_N"/>
</dbReference>
<feature type="transmembrane region" description="Helical" evidence="8">
    <location>
        <begin position="74"/>
        <end position="92"/>
    </location>
</feature>
<dbReference type="GO" id="GO:0055037">
    <property type="term" value="C:recycling endosome"/>
    <property type="evidence" value="ECO:0007669"/>
    <property type="project" value="TreeGrafter"/>
</dbReference>
<evidence type="ECO:0000256" key="1">
    <source>
        <dbReference type="ARBA" id="ARBA00004370"/>
    </source>
</evidence>
<dbReference type="Pfam" id="PF13246">
    <property type="entry name" value="Cation_ATPase"/>
    <property type="match status" value="1"/>
</dbReference>
<dbReference type="Pfam" id="PF00122">
    <property type="entry name" value="E1-E2_ATPase"/>
    <property type="match status" value="1"/>
</dbReference>
<keyword evidence="7 8" id="KW-0472">Membrane</keyword>
<dbReference type="GO" id="GO:0005524">
    <property type="term" value="F:ATP binding"/>
    <property type="evidence" value="ECO:0007669"/>
    <property type="project" value="UniProtKB-KW"/>
</dbReference>
<dbReference type="PANTHER" id="PTHR24092:SF33">
    <property type="entry name" value="PHOSPHOLIPID-TRANSPORTING ATPASE IH"/>
    <property type="match status" value="1"/>
</dbReference>
<reference evidence="11 12" key="1">
    <citation type="submission" date="2018-11" db="EMBL/GenBank/DDBJ databases">
        <authorList>
            <person name="Lopez-Roques C."/>
            <person name="Donnadieu C."/>
            <person name="Bouchez O."/>
            <person name="Klopp C."/>
            <person name="Cabau C."/>
            <person name="Zahm M."/>
        </authorList>
    </citation>
    <scope>NUCLEOTIDE SEQUENCE [LARGE SCALE GENOMIC DNA]</scope>
    <source>
        <strain evidence="11">RS831</strain>
        <tissue evidence="11">Whole body</tissue>
    </source>
</reference>
<dbReference type="InterPro" id="IPR059000">
    <property type="entry name" value="ATPase_P-type_domA"/>
</dbReference>
<gene>
    <name evidence="11" type="ORF">OJAV_G00016720</name>
</gene>
<comment type="subcellular location">
    <subcellularLocation>
        <location evidence="1">Membrane</location>
    </subcellularLocation>
</comment>
<dbReference type="InterPro" id="IPR023298">
    <property type="entry name" value="ATPase_P-typ_TM_dom_sf"/>
</dbReference>
<dbReference type="SUPFAM" id="SSF56784">
    <property type="entry name" value="HAD-like"/>
    <property type="match status" value="1"/>
</dbReference>
<dbReference type="InterPro" id="IPR032631">
    <property type="entry name" value="P-type_ATPase_N"/>
</dbReference>
<name>A0A437DL38_ORYJA</name>
<protein>
    <submittedName>
        <fullName evidence="11">Uncharacterized protein</fullName>
    </submittedName>
</protein>
<dbReference type="Pfam" id="PF16209">
    <property type="entry name" value="PhoLip_ATPase_N"/>
    <property type="match status" value="1"/>
</dbReference>
<dbReference type="SUPFAM" id="SSF81660">
    <property type="entry name" value="Metal cation-transporting ATPase, ATP-binding domain N"/>
    <property type="match status" value="1"/>
</dbReference>
<dbReference type="InterPro" id="IPR036412">
    <property type="entry name" value="HAD-like_sf"/>
</dbReference>
<feature type="transmembrane region" description="Helical" evidence="8">
    <location>
        <begin position="299"/>
        <end position="322"/>
    </location>
</feature>
<evidence type="ECO:0000256" key="5">
    <source>
        <dbReference type="ARBA" id="ARBA00022967"/>
    </source>
</evidence>
<dbReference type="InterPro" id="IPR001757">
    <property type="entry name" value="P_typ_ATPase"/>
</dbReference>
<dbReference type="InterPro" id="IPR008250">
    <property type="entry name" value="ATPase_P-typ_transduc_dom_A_sf"/>
</dbReference>
<evidence type="ECO:0000259" key="9">
    <source>
        <dbReference type="Pfam" id="PF00122"/>
    </source>
</evidence>
<dbReference type="OrthoDB" id="377733at2759"/>
<sequence length="753" mass="85018">MGMDLSALRSLISRINRYCAGEENYVDSRTVYIGHKEPPPGADAFIQQRFPDNRIVSCKYTFWNFIPKNMFEQFRRVANFYFLIIFLVQLIIDTPTSPVTSGLPLFFVITVTAIKQGYEDWLRHKADKAVNQCLVTVVQRGKKISKESCRLTVGDVVYVKEDETFPCDLILLSSSRDDGTCYVTTASLDGESSHKTYYAVQDTKAFTTEEEVDSIHATIECEQPQPDLYKFVGRINIYTDNESVARPLGSENVLLRGATLKNTKYIYAVAIYTGMETKMALNYQSKSQKRSAVEKSMNSYLVVYLCILISKALINTVLKYIWQADPNRDEPWYNDRTETERQRHILIRAFTDFLAFMVLFNYIIPVSMYVTVEMQKFLGSYFIMWDDDMHEEELGERAVVNTSDLNEELGQVEYVFTDKTGTLTENNMEFIECCVDGQIYDADAICNGQVMSGAADIDMIDMSPGPGGRERKELFFRALCLCHTVQVKEEETVDGIKHGIHQGKPSSFYISSSPDEVALVEGMKKLGYTYLRLKDGHMEILNKEDEIERFELLEVLSFDSVRRRMSVIVRACSGPGDIYLFCKGADSSILPRVVSGKVAEVKARVEHNAVDGLRTLCVAYRPLAASRLQDKAADTIESLHKAGMKVWVLTGDKMETAAATCYASKLFRRGTHILELTTKRVEEQNLHDVLFELSRTVLRPPGSMTRDHCSSLSTDCTDYGLIIDGATLSAVMRPPPGGLQLGELQRDLSGNLS</sequence>
<evidence type="ECO:0000256" key="7">
    <source>
        <dbReference type="ARBA" id="ARBA00023136"/>
    </source>
</evidence>
<feature type="transmembrane region" description="Helical" evidence="8">
    <location>
        <begin position="353"/>
        <end position="372"/>
    </location>
</feature>
<evidence type="ECO:0000259" key="10">
    <source>
        <dbReference type="Pfam" id="PF16209"/>
    </source>
</evidence>
<dbReference type="GO" id="GO:0016887">
    <property type="term" value="F:ATP hydrolysis activity"/>
    <property type="evidence" value="ECO:0007669"/>
    <property type="project" value="InterPro"/>
</dbReference>
<dbReference type="GO" id="GO:0140326">
    <property type="term" value="F:ATPase-coupled intramembrane lipid transporter activity"/>
    <property type="evidence" value="ECO:0007669"/>
    <property type="project" value="TreeGrafter"/>
</dbReference>
<dbReference type="GO" id="GO:0045332">
    <property type="term" value="P:phospholipid translocation"/>
    <property type="evidence" value="ECO:0007669"/>
    <property type="project" value="TreeGrafter"/>
</dbReference>
<dbReference type="GO" id="GO:0005886">
    <property type="term" value="C:plasma membrane"/>
    <property type="evidence" value="ECO:0007669"/>
    <property type="project" value="TreeGrafter"/>
</dbReference>
<evidence type="ECO:0000313" key="12">
    <source>
        <dbReference type="Proteomes" id="UP000283210"/>
    </source>
</evidence>
<dbReference type="NCBIfam" id="TIGR01494">
    <property type="entry name" value="ATPase_P-type"/>
    <property type="match status" value="3"/>
</dbReference>
<keyword evidence="4" id="KW-0067">ATP-binding</keyword>
<dbReference type="Gene3D" id="3.40.1110.10">
    <property type="entry name" value="Calcium-transporting ATPase, cytoplasmic domain N"/>
    <property type="match status" value="1"/>
</dbReference>
<feature type="domain" description="P-type ATPase N-terminal" evidence="10">
    <location>
        <begin position="47"/>
        <end position="101"/>
    </location>
</feature>